<reference evidence="7" key="1">
    <citation type="submission" date="2011-12" db="EMBL/GenBank/DDBJ databases">
        <title>The Draft Genome of Lepisosteus oculatus.</title>
        <authorList>
            <consortium name="The Broad Institute Genome Assembly &amp; Analysis Group"/>
            <consortium name="Computational R&amp;D Group"/>
            <consortium name="and Sequencing Platform"/>
            <person name="Di Palma F."/>
            <person name="Alfoldi J."/>
            <person name="Johnson J."/>
            <person name="Berlin A."/>
            <person name="Gnerre S."/>
            <person name="Jaffe D."/>
            <person name="MacCallum I."/>
            <person name="Young S."/>
            <person name="Walker B.J."/>
            <person name="Lander E.S."/>
            <person name="Lindblad-Toh K."/>
        </authorList>
    </citation>
    <scope>NUCLEOTIDE SEQUENCE [LARGE SCALE GENOMIC DNA]</scope>
</reference>
<feature type="signal peptide" evidence="5">
    <location>
        <begin position="1"/>
        <end position="25"/>
    </location>
</feature>
<evidence type="ECO:0000256" key="3">
    <source>
        <dbReference type="ARBA" id="ARBA00022525"/>
    </source>
</evidence>
<dbReference type="GO" id="GO:0005184">
    <property type="term" value="F:neuropeptide hormone activity"/>
    <property type="evidence" value="ECO:0007669"/>
    <property type="project" value="InterPro"/>
</dbReference>
<dbReference type="GO" id="GO:0007186">
    <property type="term" value="P:G protein-coupled receptor signaling pathway"/>
    <property type="evidence" value="ECO:0007669"/>
    <property type="project" value="InterPro"/>
</dbReference>
<dbReference type="FunCoup" id="W5MQ38">
    <property type="interactions" value="43"/>
</dbReference>
<dbReference type="GO" id="GO:0008343">
    <property type="term" value="P:adult feeding behavior"/>
    <property type="evidence" value="ECO:0007669"/>
    <property type="project" value="InterPro"/>
</dbReference>
<dbReference type="Ensembl" id="ENSLOCT00000010512.1">
    <property type="protein sequence ID" value="ENSLOCP00000010497.1"/>
    <property type="gene ID" value="ENSLOCG00000008638.1"/>
</dbReference>
<dbReference type="AlphaFoldDB" id="W5MQ38"/>
<dbReference type="OMA" id="GQQDNMI"/>
<reference evidence="6" key="3">
    <citation type="submission" date="2025-09" db="UniProtKB">
        <authorList>
            <consortium name="Ensembl"/>
        </authorList>
    </citation>
    <scope>IDENTIFICATION</scope>
</reference>
<dbReference type="GO" id="GO:0043410">
    <property type="term" value="P:positive regulation of MAPK cascade"/>
    <property type="evidence" value="ECO:0007669"/>
    <property type="project" value="InterPro"/>
</dbReference>
<dbReference type="Proteomes" id="UP000018468">
    <property type="component" value="Linkage group LG24"/>
</dbReference>
<dbReference type="InParanoid" id="W5MQ38"/>
<accession>W5MQ38</accession>
<dbReference type="PANTHER" id="PTHR16655">
    <property type="entry name" value="COCAINE AND AMPHETAMINE REGULATED TRANSCRIPT PROTEIN"/>
    <property type="match status" value="1"/>
</dbReference>
<dbReference type="GO" id="GO:0009267">
    <property type="term" value="P:cellular response to starvation"/>
    <property type="evidence" value="ECO:0007669"/>
    <property type="project" value="InterPro"/>
</dbReference>
<dbReference type="eggNOG" id="ENOG502S86S">
    <property type="taxonomic scope" value="Eukaryota"/>
</dbReference>
<dbReference type="EMBL" id="AHAT01028124">
    <property type="status" value="NOT_ANNOTATED_CDS"/>
    <property type="molecule type" value="Genomic_DNA"/>
</dbReference>
<dbReference type="Bgee" id="ENSLOCG00000008638">
    <property type="expression patterns" value="Expressed in brain and 12 other cell types or tissues"/>
</dbReference>
<dbReference type="SUPFAM" id="SSF64546">
    <property type="entry name" value="Satiety factor CART (cocaine and amphetamine regulated transcript)"/>
    <property type="match status" value="1"/>
</dbReference>
<evidence type="ECO:0000256" key="5">
    <source>
        <dbReference type="SAM" id="SignalP"/>
    </source>
</evidence>
<sequence length="116" mass="12531">SGSFKVRSALYLGVCLSVLAVAGHAQMPADGALSPREEEEYGPRGYSAEDLLTGAESMSAYAHKDHTKLLFIHKEPCLKAQCDVGERCAVKHGPRIGKLCDCLRGAACNTFLLRCY</sequence>
<keyword evidence="7" id="KW-1185">Reference proteome</keyword>
<evidence type="ECO:0000313" key="6">
    <source>
        <dbReference type="Ensembl" id="ENSLOCP00000010497.1"/>
    </source>
</evidence>
<dbReference type="EMBL" id="AHAT01028122">
    <property type="status" value="NOT_ANNOTATED_CDS"/>
    <property type="molecule type" value="Genomic_DNA"/>
</dbReference>
<dbReference type="Pfam" id="PF06373">
    <property type="entry name" value="CART"/>
    <property type="match status" value="1"/>
</dbReference>
<evidence type="ECO:0000256" key="4">
    <source>
        <dbReference type="ARBA" id="ARBA00023157"/>
    </source>
</evidence>
<name>W5MQ38_LEPOC</name>
<dbReference type="PANTHER" id="PTHR16655:SF3">
    <property type="entry name" value="COCAINE- AND AMPHETAMINE-REGULATED TRANSCRIPT CH11"/>
    <property type="match status" value="1"/>
</dbReference>
<keyword evidence="5" id="KW-0732">Signal</keyword>
<evidence type="ECO:0000256" key="1">
    <source>
        <dbReference type="ARBA" id="ARBA00004613"/>
    </source>
</evidence>
<comment type="subcellular location">
    <subcellularLocation>
        <location evidence="1">Secreted</location>
    </subcellularLocation>
</comment>
<dbReference type="Gene3D" id="4.10.40.30">
    <property type="entry name" value="CART, C-terminal domain"/>
    <property type="match status" value="1"/>
</dbReference>
<dbReference type="InterPro" id="IPR036722">
    <property type="entry name" value="CART_C_sf"/>
</dbReference>
<dbReference type="GeneTree" id="ENSGT00960000188896"/>
<reference evidence="6" key="2">
    <citation type="submission" date="2025-08" db="UniProtKB">
        <authorList>
            <consortium name="Ensembl"/>
        </authorList>
    </citation>
    <scope>IDENTIFICATION</scope>
</reference>
<comment type="similarity">
    <text evidence="2">Belongs to the CART family.</text>
</comment>
<dbReference type="CDD" id="cd22741">
    <property type="entry name" value="CART_CTD-like"/>
    <property type="match status" value="1"/>
</dbReference>
<keyword evidence="3" id="KW-0964">Secreted</keyword>
<evidence type="ECO:0000256" key="2">
    <source>
        <dbReference type="ARBA" id="ARBA00005294"/>
    </source>
</evidence>
<proteinExistence type="inferred from homology"/>
<dbReference type="EMBL" id="AHAT01028123">
    <property type="status" value="NOT_ANNOTATED_CDS"/>
    <property type="molecule type" value="Genomic_DNA"/>
</dbReference>
<protein>
    <submittedName>
        <fullName evidence="6">Uncharacterized protein</fullName>
    </submittedName>
</protein>
<dbReference type="GO" id="GO:0005615">
    <property type="term" value="C:extracellular space"/>
    <property type="evidence" value="ECO:0007669"/>
    <property type="project" value="InterPro"/>
</dbReference>
<evidence type="ECO:0000313" key="7">
    <source>
        <dbReference type="Proteomes" id="UP000018468"/>
    </source>
</evidence>
<keyword evidence="4" id="KW-1015">Disulfide bond</keyword>
<dbReference type="GO" id="GO:0032099">
    <property type="term" value="P:negative regulation of appetite"/>
    <property type="evidence" value="ECO:0007669"/>
    <property type="project" value="InterPro"/>
</dbReference>
<feature type="chain" id="PRO_5004868097" evidence="5">
    <location>
        <begin position="26"/>
        <end position="116"/>
    </location>
</feature>
<dbReference type="HOGENOM" id="CLU_157363_0_0_1"/>
<dbReference type="EMBL" id="AHAT01028121">
    <property type="status" value="NOT_ANNOTATED_CDS"/>
    <property type="molecule type" value="Genomic_DNA"/>
</dbReference>
<organism evidence="6 7">
    <name type="scientific">Lepisosteus oculatus</name>
    <name type="common">Spotted gar</name>
    <dbReference type="NCBI Taxonomy" id="7918"/>
    <lineage>
        <taxon>Eukaryota</taxon>
        <taxon>Metazoa</taxon>
        <taxon>Chordata</taxon>
        <taxon>Craniata</taxon>
        <taxon>Vertebrata</taxon>
        <taxon>Euteleostomi</taxon>
        <taxon>Actinopterygii</taxon>
        <taxon>Neopterygii</taxon>
        <taxon>Holostei</taxon>
        <taxon>Semionotiformes</taxon>
        <taxon>Lepisosteidae</taxon>
        <taxon>Lepisosteus</taxon>
    </lineage>
</organism>
<dbReference type="InterPro" id="IPR009106">
    <property type="entry name" value="CART"/>
</dbReference>